<evidence type="ECO:0000256" key="2">
    <source>
        <dbReference type="ARBA" id="ARBA00022801"/>
    </source>
</evidence>
<dbReference type="Pfam" id="PF12705">
    <property type="entry name" value="PDDEXK_1"/>
    <property type="match status" value="1"/>
</dbReference>
<dbReference type="GO" id="GO:0005524">
    <property type="term" value="F:ATP binding"/>
    <property type="evidence" value="ECO:0007669"/>
    <property type="project" value="UniProtKB-UniRule"/>
</dbReference>
<comment type="catalytic activity">
    <reaction evidence="9">
        <text>ATP + H2O = ADP + phosphate + H(+)</text>
        <dbReference type="Rhea" id="RHEA:13065"/>
        <dbReference type="ChEBI" id="CHEBI:15377"/>
        <dbReference type="ChEBI" id="CHEBI:15378"/>
        <dbReference type="ChEBI" id="CHEBI:30616"/>
        <dbReference type="ChEBI" id="CHEBI:43474"/>
        <dbReference type="ChEBI" id="CHEBI:456216"/>
        <dbReference type="EC" id="5.6.2.4"/>
    </reaction>
</comment>
<evidence type="ECO:0000256" key="4">
    <source>
        <dbReference type="ARBA" id="ARBA00022840"/>
    </source>
</evidence>
<evidence type="ECO:0000256" key="3">
    <source>
        <dbReference type="ARBA" id="ARBA00022806"/>
    </source>
</evidence>
<dbReference type="EC" id="5.6.2.4" evidence="7"/>
<dbReference type="GO" id="GO:0005829">
    <property type="term" value="C:cytosol"/>
    <property type="evidence" value="ECO:0007669"/>
    <property type="project" value="TreeGrafter"/>
</dbReference>
<evidence type="ECO:0000256" key="10">
    <source>
        <dbReference type="PROSITE-ProRule" id="PRU00560"/>
    </source>
</evidence>
<dbReference type="PROSITE" id="PS51217">
    <property type="entry name" value="UVRD_HELICASE_CTER"/>
    <property type="match status" value="1"/>
</dbReference>
<keyword evidence="2 10" id="KW-0378">Hydrolase</keyword>
<evidence type="ECO:0000256" key="5">
    <source>
        <dbReference type="ARBA" id="ARBA00023235"/>
    </source>
</evidence>
<dbReference type="GO" id="GO:0000725">
    <property type="term" value="P:recombinational repair"/>
    <property type="evidence" value="ECO:0007669"/>
    <property type="project" value="TreeGrafter"/>
</dbReference>
<dbReference type="Gene3D" id="3.40.50.300">
    <property type="entry name" value="P-loop containing nucleotide triphosphate hydrolases"/>
    <property type="match status" value="4"/>
</dbReference>
<organism evidence="13 14">
    <name type="scientific">Polyangium jinanense</name>
    <dbReference type="NCBI Taxonomy" id="2829994"/>
    <lineage>
        <taxon>Bacteria</taxon>
        <taxon>Pseudomonadati</taxon>
        <taxon>Myxococcota</taxon>
        <taxon>Polyangia</taxon>
        <taxon>Polyangiales</taxon>
        <taxon>Polyangiaceae</taxon>
        <taxon>Polyangium</taxon>
    </lineage>
</organism>
<dbReference type="Pfam" id="PF13361">
    <property type="entry name" value="UvrD_C"/>
    <property type="match status" value="1"/>
</dbReference>
<dbReference type="InterPro" id="IPR014016">
    <property type="entry name" value="UvrD-like_ATP-bd"/>
</dbReference>
<feature type="domain" description="UvrD-like helicase C-terminal" evidence="12">
    <location>
        <begin position="405"/>
        <end position="686"/>
    </location>
</feature>
<dbReference type="PROSITE" id="PS51198">
    <property type="entry name" value="UVRD_HELICASE_ATP_BIND"/>
    <property type="match status" value="1"/>
</dbReference>
<sequence length="1047" mass="113253">MTKGRIDIVSASAGSGKTTRLARELEHAVTELGIAPDRIVATTFTRKAAAELVGRGRDFLLRKGRPDDAELFRAARIGTVNAVAGMLVSEFAFEAGVSPELIVLDETRAEETFRRSFGDVVSRDDLAELARLSGCFDEFPWPSIVRQIADDARMNRISLDALDGDRERSVRGFFELFDEPTERGDVLDARLEAALDTAITRLREKITQGADPTKKSAETLAAYERAKDHLRAQRSLPWPSWVELAHLAAASKSDAACEEVRRAAGVLLRHPTFREDNELAIRLCFDLARRSLAAYQRFKSARRAIDFIDQETIALALLDREDVKEVLAEEVSLVLVDEFQDSSPLELALFLALARIAPRSVWVGDQKQAIYGFRGADPSLMEAVIAEVLHGKEPETLSVGRRSRAPLVHLTNALFVPPFGEAGLSAARVALEPAIPEDAERLGPCVERWRLDLPSGSGAAAELALSMRHLLDDPSVYVRGEEGAPRRVRPGDIAVLCRRRETCLAVATALGKVDIAAEVALGGLLGTPEGRAASAGLGLWVHPDDMLARAELARLTEPGAASIDILLRGDDPDRWRDVDPIARLLGARDVSPFAGALEAFDAVARALRLDDLVARWGRGKQGLANLDALRAHAVTFVRLARHRGGAASPAALVAYLEGLAESLEDAQATPGGGHAVSITTWHAAKGLEWPIVVLYELDGTFSRSALGVHVDDRRGRGPLLQAPLAGRTIRYWPSPLRFQRSPLTERLRAHPIAAEASENAVREELRLLYVGFTRARDRLVLASSRDLSEGTLRLFTRGGGAPLAEPMPARSREGVSLVSVDWGGRQTSVAVRRPAPRASLVSSQADPAHAEILDRPSPRTYAPALLAPSNLEGQGSVLDIERIGPRVSARATVDPAALGSAVHAFLASDRPGLDEDDRAELAARLLDAWGVAEALPVEDVLALGRRFSDWLGTRWPGAILRREWPVEHRLAAGTLVRGKLDLLVMAGETLVVIDHKVVLAGELDALEEIRGAHGQLRAYADALLAAGAASVQVRVHLPLAGLVARLG</sequence>
<dbReference type="InterPro" id="IPR014017">
    <property type="entry name" value="DNA_helicase_UvrD-like_C"/>
</dbReference>
<feature type="binding site" evidence="10">
    <location>
        <begin position="11"/>
        <end position="18"/>
    </location>
    <ligand>
        <name>ATP</name>
        <dbReference type="ChEBI" id="CHEBI:30616"/>
    </ligand>
</feature>
<comment type="caution">
    <text evidence="13">The sequence shown here is derived from an EMBL/GenBank/DDBJ whole genome shotgun (WGS) entry which is preliminary data.</text>
</comment>
<dbReference type="AlphaFoldDB" id="A0A9X3XDV3"/>
<dbReference type="InterPro" id="IPR000212">
    <property type="entry name" value="DNA_helicase_UvrD/REP"/>
</dbReference>
<dbReference type="Pfam" id="PF00580">
    <property type="entry name" value="UvrD-helicase"/>
    <property type="match status" value="1"/>
</dbReference>
<dbReference type="RefSeq" id="WP_272424507.1">
    <property type="nucleotide sequence ID" value="NZ_JAGTJJ010000074.1"/>
</dbReference>
<keyword evidence="3 10" id="KW-0347">Helicase</keyword>
<protein>
    <recommendedName>
        <fullName evidence="7">DNA 3'-5' helicase</fullName>
        <ecNumber evidence="7">5.6.2.4</ecNumber>
    </recommendedName>
    <alternativeName>
        <fullName evidence="8">DNA 3'-5' helicase II</fullName>
    </alternativeName>
</protein>
<comment type="catalytic activity">
    <reaction evidence="6">
        <text>Couples ATP hydrolysis with the unwinding of duplex DNA by translocating in the 3'-5' direction.</text>
        <dbReference type="EC" id="5.6.2.4"/>
    </reaction>
</comment>
<dbReference type="Proteomes" id="UP001151081">
    <property type="component" value="Unassembled WGS sequence"/>
</dbReference>
<dbReference type="PANTHER" id="PTHR11070:SF2">
    <property type="entry name" value="ATP-DEPENDENT DNA HELICASE SRS2"/>
    <property type="match status" value="1"/>
</dbReference>
<evidence type="ECO:0000256" key="8">
    <source>
        <dbReference type="ARBA" id="ARBA00034923"/>
    </source>
</evidence>
<evidence type="ECO:0000313" key="13">
    <source>
        <dbReference type="EMBL" id="MDC3988487.1"/>
    </source>
</evidence>
<evidence type="ECO:0000256" key="9">
    <source>
        <dbReference type="ARBA" id="ARBA00048988"/>
    </source>
</evidence>
<name>A0A9X3XDV3_9BACT</name>
<evidence type="ECO:0000259" key="11">
    <source>
        <dbReference type="PROSITE" id="PS51198"/>
    </source>
</evidence>
<proteinExistence type="predicted"/>
<dbReference type="InterPro" id="IPR038726">
    <property type="entry name" value="PDDEXK_AddAB-type"/>
</dbReference>
<evidence type="ECO:0000313" key="14">
    <source>
        <dbReference type="Proteomes" id="UP001151081"/>
    </source>
</evidence>
<keyword evidence="14" id="KW-1185">Reference proteome</keyword>
<feature type="domain" description="UvrD-like helicase ATP-binding" evidence="11">
    <location>
        <begin position="1"/>
        <end position="404"/>
    </location>
</feature>
<dbReference type="GO" id="GO:0016787">
    <property type="term" value="F:hydrolase activity"/>
    <property type="evidence" value="ECO:0007669"/>
    <property type="project" value="UniProtKB-UniRule"/>
</dbReference>
<keyword evidence="5" id="KW-0413">Isomerase</keyword>
<dbReference type="SUPFAM" id="SSF52540">
    <property type="entry name" value="P-loop containing nucleoside triphosphate hydrolases"/>
    <property type="match status" value="1"/>
</dbReference>
<evidence type="ECO:0000259" key="12">
    <source>
        <dbReference type="PROSITE" id="PS51217"/>
    </source>
</evidence>
<reference evidence="13 14" key="1">
    <citation type="submission" date="2021-04" db="EMBL/GenBank/DDBJ databases">
        <title>Genome analysis of Polyangium sp.</title>
        <authorList>
            <person name="Li Y."/>
            <person name="Wang J."/>
        </authorList>
    </citation>
    <scope>NUCLEOTIDE SEQUENCE [LARGE SCALE GENOMIC DNA]</scope>
    <source>
        <strain evidence="13 14">SDU14</strain>
    </source>
</reference>
<evidence type="ECO:0000256" key="6">
    <source>
        <dbReference type="ARBA" id="ARBA00034617"/>
    </source>
</evidence>
<keyword evidence="4 10" id="KW-0067">ATP-binding</keyword>
<dbReference type="GO" id="GO:0043138">
    <property type="term" value="F:3'-5' DNA helicase activity"/>
    <property type="evidence" value="ECO:0007669"/>
    <property type="project" value="UniProtKB-EC"/>
</dbReference>
<gene>
    <name evidence="13" type="ORF">KEG57_48925</name>
</gene>
<dbReference type="InterPro" id="IPR027417">
    <property type="entry name" value="P-loop_NTPase"/>
</dbReference>
<accession>A0A9X3XDV3</accession>
<dbReference type="GO" id="GO:0003677">
    <property type="term" value="F:DNA binding"/>
    <property type="evidence" value="ECO:0007669"/>
    <property type="project" value="InterPro"/>
</dbReference>
<evidence type="ECO:0000256" key="1">
    <source>
        <dbReference type="ARBA" id="ARBA00022741"/>
    </source>
</evidence>
<evidence type="ECO:0000256" key="7">
    <source>
        <dbReference type="ARBA" id="ARBA00034808"/>
    </source>
</evidence>
<dbReference type="PANTHER" id="PTHR11070">
    <property type="entry name" value="UVRD / RECB / PCRA DNA HELICASE FAMILY MEMBER"/>
    <property type="match status" value="1"/>
</dbReference>
<dbReference type="EMBL" id="JAGTJJ010000074">
    <property type="protein sequence ID" value="MDC3988487.1"/>
    <property type="molecule type" value="Genomic_DNA"/>
</dbReference>
<keyword evidence="1 10" id="KW-0547">Nucleotide-binding</keyword>